<evidence type="ECO:0000256" key="2">
    <source>
        <dbReference type="SAM" id="SignalP"/>
    </source>
</evidence>
<evidence type="ECO:0000313" key="4">
    <source>
        <dbReference type="EMBL" id="BBH53944.1"/>
    </source>
</evidence>
<sequence length="251" mass="28771">MIKFFTLLFYLLYTSLASGQSLEKIRSDALIKVCTAGGFVPFSSYSNKGWEGFDIDMMKDFAEYLKADIEIINYNIDGIIPALSANKCNLISTGLVITEKRKKSVLFSGSYFKSNVIFLFKNDNKVLNNIKSAAKLNNPLFKIGVKIGTTNDFYATEHLQKSHIFKYNEYGDLVNSVRNNKVDAIIIDSIYGKFIEKKFPGIFRYKNTQAQDQHFAVAARNADKDLVEEFNKFLKEWKSSGKYELVYKKYF</sequence>
<feature type="signal peptide" evidence="2">
    <location>
        <begin position="1"/>
        <end position="19"/>
    </location>
</feature>
<proteinExistence type="predicted"/>
<feature type="chain" id="PRO_5020363734" evidence="2">
    <location>
        <begin position="20"/>
        <end position="251"/>
    </location>
</feature>
<dbReference type="KEGG" id="sbf:JCM31447_23970"/>
<feature type="domain" description="Solute-binding protein family 3/N-terminal" evidence="3">
    <location>
        <begin position="30"/>
        <end position="251"/>
    </location>
</feature>
<evidence type="ECO:0000256" key="1">
    <source>
        <dbReference type="ARBA" id="ARBA00022729"/>
    </source>
</evidence>
<dbReference type="InterPro" id="IPR001638">
    <property type="entry name" value="Solute-binding_3/MltF_N"/>
</dbReference>
<dbReference type="Proteomes" id="UP000291236">
    <property type="component" value="Chromosome"/>
</dbReference>
<reference evidence="4 5" key="1">
    <citation type="submission" date="2018-12" db="EMBL/GenBank/DDBJ databases">
        <title>Rubrispira sanarue gen. nov., sp., nov., a member of the order Silvanigrellales, isolated from a brackish lake in Hamamatsu Japan.</title>
        <authorList>
            <person name="Maejima Y."/>
            <person name="Iino T."/>
            <person name="Muraguchi Y."/>
            <person name="Fukuda K."/>
            <person name="Nojiri H."/>
            <person name="Ohkuma M."/>
            <person name="Moriuchi R."/>
            <person name="Dohra H."/>
            <person name="Kimbara K."/>
            <person name="Shintani M."/>
        </authorList>
    </citation>
    <scope>NUCLEOTIDE SEQUENCE [LARGE SCALE GENOMIC DNA]</scope>
    <source>
        <strain evidence="4 5">RF1110005</strain>
    </source>
</reference>
<dbReference type="SUPFAM" id="SSF53850">
    <property type="entry name" value="Periplasmic binding protein-like II"/>
    <property type="match status" value="1"/>
</dbReference>
<dbReference type="PANTHER" id="PTHR35936:SF17">
    <property type="entry name" value="ARGININE-BINDING EXTRACELLULAR PROTEIN ARTP"/>
    <property type="match status" value="1"/>
</dbReference>
<dbReference type="RefSeq" id="WP_130610811.1">
    <property type="nucleotide sequence ID" value="NZ_AP019368.1"/>
</dbReference>
<dbReference type="SMART" id="SM00062">
    <property type="entry name" value="PBPb"/>
    <property type="match status" value="1"/>
</dbReference>
<keyword evidence="5" id="KW-1185">Reference proteome</keyword>
<dbReference type="OrthoDB" id="5292462at2"/>
<keyword evidence="1 2" id="KW-0732">Signal</keyword>
<evidence type="ECO:0000313" key="5">
    <source>
        <dbReference type="Proteomes" id="UP000291236"/>
    </source>
</evidence>
<dbReference type="Pfam" id="PF00497">
    <property type="entry name" value="SBP_bac_3"/>
    <property type="match status" value="1"/>
</dbReference>
<dbReference type="Gene3D" id="3.40.190.10">
    <property type="entry name" value="Periplasmic binding protein-like II"/>
    <property type="match status" value="2"/>
</dbReference>
<organism evidence="4 5">
    <name type="scientific">Fluviispira sanaruensis</name>
    <dbReference type="NCBI Taxonomy" id="2493639"/>
    <lineage>
        <taxon>Bacteria</taxon>
        <taxon>Pseudomonadati</taxon>
        <taxon>Bdellovibrionota</taxon>
        <taxon>Oligoflexia</taxon>
        <taxon>Silvanigrellales</taxon>
        <taxon>Silvanigrellaceae</taxon>
        <taxon>Fluviispira</taxon>
    </lineage>
</organism>
<name>A0A4P2VP18_FLUSA</name>
<dbReference type="AlphaFoldDB" id="A0A4P2VP18"/>
<evidence type="ECO:0000259" key="3">
    <source>
        <dbReference type="SMART" id="SM00062"/>
    </source>
</evidence>
<dbReference type="EMBL" id="AP019368">
    <property type="protein sequence ID" value="BBH53944.1"/>
    <property type="molecule type" value="Genomic_DNA"/>
</dbReference>
<protein>
    <submittedName>
        <fullName evidence="4">Amino acid ABC transporter substrate-binding protein</fullName>
    </submittedName>
</protein>
<accession>A0A4P2VP18</accession>
<dbReference type="PANTHER" id="PTHR35936">
    <property type="entry name" value="MEMBRANE-BOUND LYTIC MUREIN TRANSGLYCOSYLASE F"/>
    <property type="match status" value="1"/>
</dbReference>
<gene>
    <name evidence="4" type="ORF">JCM31447_23970</name>
</gene>